<dbReference type="OrthoDB" id="9784339at2"/>
<evidence type="ECO:0000256" key="2">
    <source>
        <dbReference type="ARBA" id="ARBA00022801"/>
    </source>
</evidence>
<feature type="active site" evidence="4">
    <location>
        <position position="14"/>
    </location>
</feature>
<keyword evidence="7" id="KW-1185">Reference proteome</keyword>
<dbReference type="CDD" id="cd16344">
    <property type="entry name" value="LMWPAP"/>
    <property type="match status" value="1"/>
</dbReference>
<name>A0A920BV73_9BACI</name>
<dbReference type="InterPro" id="IPR023485">
    <property type="entry name" value="Ptyr_pPase"/>
</dbReference>
<evidence type="ECO:0000259" key="5">
    <source>
        <dbReference type="SMART" id="SM00226"/>
    </source>
</evidence>
<comment type="caution">
    <text evidence="6">The sequence shown here is derived from an EMBL/GenBank/DDBJ whole genome shotgun (WGS) entry which is preliminary data.</text>
</comment>
<dbReference type="EMBL" id="BORC01000005">
    <property type="protein sequence ID" value="GIN63067.1"/>
    <property type="molecule type" value="Genomic_DNA"/>
</dbReference>
<dbReference type="PRINTS" id="PR00719">
    <property type="entry name" value="LMWPTPASE"/>
</dbReference>
<dbReference type="InterPro" id="IPR017867">
    <property type="entry name" value="Tyr_phospatase_low_mol_wt"/>
</dbReference>
<dbReference type="PANTHER" id="PTHR11717">
    <property type="entry name" value="LOW MOLECULAR WEIGHT PROTEIN TYROSINE PHOSPHATASE"/>
    <property type="match status" value="1"/>
</dbReference>
<protein>
    <submittedName>
        <fullName evidence="6">Protein-tyrosine-phosphatase</fullName>
    </submittedName>
</protein>
<feature type="domain" description="Phosphotyrosine protein phosphatase I" evidence="5">
    <location>
        <begin position="2"/>
        <end position="143"/>
    </location>
</feature>
<feature type="active site" description="Proton donor" evidence="4">
    <location>
        <position position="117"/>
    </location>
</feature>
<dbReference type="Pfam" id="PF01451">
    <property type="entry name" value="LMWPc"/>
    <property type="match status" value="1"/>
</dbReference>
<dbReference type="GO" id="GO:0004725">
    <property type="term" value="F:protein tyrosine phosphatase activity"/>
    <property type="evidence" value="ECO:0007669"/>
    <property type="project" value="InterPro"/>
</dbReference>
<evidence type="ECO:0000256" key="1">
    <source>
        <dbReference type="ARBA" id="ARBA00011063"/>
    </source>
</evidence>
<dbReference type="InterPro" id="IPR036196">
    <property type="entry name" value="Ptyr_pPase_sf"/>
</dbReference>
<proteinExistence type="inferred from homology"/>
<sequence length="161" mass="18053">MTRILFVCTGNTCRSPMAEAILKSKKIPGIEVKSAGVYAMDGAPASSHVQKILEEESIEHVHQSSMLTKGLVDWASYIFTMTESHKRTVLSMFPNSEGKVFTLKEFAGEKINSDIHDPFGGSLETYRKTYIDISENIKKIIEKLMVSETFREEEDGGEKEI</sequence>
<dbReference type="InterPro" id="IPR050438">
    <property type="entry name" value="LMW_PTPase"/>
</dbReference>
<evidence type="ECO:0000313" key="7">
    <source>
        <dbReference type="Proteomes" id="UP000682111"/>
    </source>
</evidence>
<accession>A0A920BV73</accession>
<reference evidence="6" key="1">
    <citation type="submission" date="2021-03" db="EMBL/GenBank/DDBJ databases">
        <title>Antimicrobial resistance genes in bacteria isolated from Japanese honey, and their potential for conferring macrolide and lincosamide resistance in the American foulbrood pathogen Paenibacillus larvae.</title>
        <authorList>
            <person name="Okamoto M."/>
            <person name="Kumagai M."/>
            <person name="Kanamori H."/>
            <person name="Takamatsu D."/>
        </authorList>
    </citation>
    <scope>NUCLEOTIDE SEQUENCE</scope>
    <source>
        <strain evidence="6">J27TS8</strain>
    </source>
</reference>
<dbReference type="SMART" id="SM00226">
    <property type="entry name" value="LMWPc"/>
    <property type="match status" value="1"/>
</dbReference>
<organism evidence="6 7">
    <name type="scientific">Robertmurraya siralis</name>
    <dbReference type="NCBI Taxonomy" id="77777"/>
    <lineage>
        <taxon>Bacteria</taxon>
        <taxon>Bacillati</taxon>
        <taxon>Bacillota</taxon>
        <taxon>Bacilli</taxon>
        <taxon>Bacillales</taxon>
        <taxon>Bacillaceae</taxon>
        <taxon>Robertmurraya</taxon>
    </lineage>
</organism>
<feature type="active site" description="Nucleophile" evidence="4">
    <location>
        <position position="8"/>
    </location>
</feature>
<dbReference type="PANTHER" id="PTHR11717:SF31">
    <property type="entry name" value="LOW MOLECULAR WEIGHT PROTEIN-TYROSINE-PHOSPHATASE ETP-RELATED"/>
    <property type="match status" value="1"/>
</dbReference>
<keyword evidence="3" id="KW-0904">Protein phosphatase</keyword>
<dbReference type="AlphaFoldDB" id="A0A920BV73"/>
<evidence type="ECO:0000256" key="3">
    <source>
        <dbReference type="ARBA" id="ARBA00022912"/>
    </source>
</evidence>
<comment type="similarity">
    <text evidence="1">Belongs to the low molecular weight phosphotyrosine protein phosphatase family.</text>
</comment>
<dbReference type="Gene3D" id="3.40.50.2300">
    <property type="match status" value="1"/>
</dbReference>
<evidence type="ECO:0000313" key="6">
    <source>
        <dbReference type="EMBL" id="GIN63067.1"/>
    </source>
</evidence>
<dbReference type="RefSeq" id="WP_095312095.1">
    <property type="nucleotide sequence ID" value="NZ_BORC01000005.1"/>
</dbReference>
<dbReference type="SUPFAM" id="SSF52788">
    <property type="entry name" value="Phosphotyrosine protein phosphatases I"/>
    <property type="match status" value="1"/>
</dbReference>
<keyword evidence="2" id="KW-0378">Hydrolase</keyword>
<gene>
    <name evidence="6" type="ORF">J27TS8_30600</name>
</gene>
<dbReference type="Proteomes" id="UP000682111">
    <property type="component" value="Unassembled WGS sequence"/>
</dbReference>
<evidence type="ECO:0000256" key="4">
    <source>
        <dbReference type="PIRSR" id="PIRSR617867-1"/>
    </source>
</evidence>